<dbReference type="InParanoid" id="A0A5K4FC06"/>
<sequence length="635" mass="69771">MAQFQPISLSQSVQLPSQQSVQQQQQQQILQQNPCQYQLEPCDIKPQFSSLIPSISQTLNSTNNSNNNMNLSQGGIGSVGALMTTLDNVVSGINNVTTGQFVTSMNHADVASLLMNPSKRAETFVIDEVKVMLKEIEARKHILLSLSPSTNRLKRRAWEEVAVCMANRWPHAPRRTADQVKKKWENLVSKTKRKVRAGHITPELDWNETNAAVMQFLTQHSPPVRLRYLTSTTPSLFNLGNLQSASSTSSMLSTAAAAAAVASSSSSMNCTNGFNHINSNSYGLSNSNFLDSYNTTTNNNSNSSININSSIFPNNQQSSSFMLSTSKSNFMNQDNKNSSNNSNNTTTNNNNSSSNNNTGQLSFGNHEPNNLNSSTEENDVDMTNITNVQNTTTVEGASDVGNITGSVHESFLSSFSPFNQSFINFGLPSTTESFYTTFSRDIQKELYLQLKQEHELRMDILRLQKQTWLLQMNLFKKMKAEQISSLFSSPSLMMNTTSVTPLTTTTTTPTPTTAPSMSTSSVATTTTTDPVSSMNSTCTTSISSNTTTVTNETTSNSSIIPKKLTSNSISHLKKSKEEEGGEEEQEEIESQCIISKNSLSPMFPQDGSNGINNHDSQQDNLLNDHCRLNNETTKK</sequence>
<feature type="domain" description="Myb/SANT-like DNA-binding" evidence="2">
    <location>
        <begin position="120"/>
        <end position="195"/>
    </location>
</feature>
<dbReference type="Proteomes" id="UP000008854">
    <property type="component" value="Unassembled WGS sequence"/>
</dbReference>
<feature type="compositionally biased region" description="Acidic residues" evidence="1">
    <location>
        <begin position="579"/>
        <end position="589"/>
    </location>
</feature>
<feature type="compositionally biased region" description="Basic and acidic residues" evidence="1">
    <location>
        <begin position="622"/>
        <end position="635"/>
    </location>
</feature>
<evidence type="ECO:0000256" key="1">
    <source>
        <dbReference type="SAM" id="MobiDB-lite"/>
    </source>
</evidence>
<organism evidence="3 5">
    <name type="scientific">Schistosoma mansoni</name>
    <name type="common">Blood fluke</name>
    <dbReference type="NCBI Taxonomy" id="6183"/>
    <lineage>
        <taxon>Eukaryota</taxon>
        <taxon>Metazoa</taxon>
        <taxon>Spiralia</taxon>
        <taxon>Lophotrochozoa</taxon>
        <taxon>Platyhelminthes</taxon>
        <taxon>Trematoda</taxon>
        <taxon>Digenea</taxon>
        <taxon>Strigeidida</taxon>
        <taxon>Schistosomatoidea</taxon>
        <taxon>Schistosomatidae</taxon>
        <taxon>Schistosoma</taxon>
    </lineage>
</organism>
<protein>
    <recommendedName>
        <fullName evidence="2">Myb/SANT-like DNA-binding domain-containing protein</fullName>
    </recommendedName>
</protein>
<accession>A0A5K4FC06</accession>
<evidence type="ECO:0000313" key="5">
    <source>
        <dbReference type="WBParaSite" id="Smp_332780.1"/>
    </source>
</evidence>
<evidence type="ECO:0000313" key="3">
    <source>
        <dbReference type="Proteomes" id="UP000008854"/>
    </source>
</evidence>
<feature type="compositionally biased region" description="Low complexity" evidence="1">
    <location>
        <begin position="499"/>
        <end position="558"/>
    </location>
</feature>
<feature type="compositionally biased region" description="Polar residues" evidence="1">
    <location>
        <begin position="327"/>
        <end position="336"/>
    </location>
</feature>
<feature type="region of interest" description="Disordered" evidence="1">
    <location>
        <begin position="327"/>
        <end position="378"/>
    </location>
</feature>
<reference evidence="3" key="1">
    <citation type="journal article" date="2012" name="PLoS Negl. Trop. Dis.">
        <title>A systematically improved high quality genome and transcriptome of the human blood fluke Schistosoma mansoni.</title>
        <authorList>
            <person name="Protasio A.V."/>
            <person name="Tsai I.J."/>
            <person name="Babbage A."/>
            <person name="Nichol S."/>
            <person name="Hunt M."/>
            <person name="Aslett M.A."/>
            <person name="De Silva N."/>
            <person name="Velarde G.S."/>
            <person name="Anderson T.J."/>
            <person name="Clark R.C."/>
            <person name="Davidson C."/>
            <person name="Dillon G.P."/>
            <person name="Holroyd N.E."/>
            <person name="LoVerde P.T."/>
            <person name="Lloyd C."/>
            <person name="McQuillan J."/>
            <person name="Oliveira G."/>
            <person name="Otto T.D."/>
            <person name="Parker-Manuel S.J."/>
            <person name="Quail M.A."/>
            <person name="Wilson R.A."/>
            <person name="Zerlotini A."/>
            <person name="Dunne D.W."/>
            <person name="Berriman M."/>
        </authorList>
    </citation>
    <scope>NUCLEOTIDE SEQUENCE [LARGE SCALE GENOMIC DNA]</scope>
    <source>
        <strain evidence="3">Puerto Rican</strain>
    </source>
</reference>
<reference evidence="4 5" key="2">
    <citation type="submission" date="2019-11" db="UniProtKB">
        <authorList>
            <consortium name="WormBaseParasite"/>
        </authorList>
    </citation>
    <scope>IDENTIFICATION</scope>
    <source>
        <strain evidence="4 5">Puerto Rican</strain>
    </source>
</reference>
<feature type="region of interest" description="Disordered" evidence="1">
    <location>
        <begin position="499"/>
        <end position="635"/>
    </location>
</feature>
<dbReference type="WBParaSite" id="Smp_332780.1">
    <property type="protein sequence ID" value="Smp_332780.1"/>
    <property type="gene ID" value="Smp_332780"/>
</dbReference>
<feature type="compositionally biased region" description="Polar residues" evidence="1">
    <location>
        <begin position="359"/>
        <end position="375"/>
    </location>
</feature>
<evidence type="ECO:0000313" key="4">
    <source>
        <dbReference type="WBParaSite" id="Smp_300370.1"/>
    </source>
</evidence>
<dbReference type="AlphaFoldDB" id="A0A5K4FC06"/>
<dbReference type="WBParaSite" id="Smp_300370.1">
    <property type="protein sequence ID" value="Smp_300370.1"/>
    <property type="gene ID" value="Smp_300370"/>
</dbReference>
<feature type="compositionally biased region" description="Low complexity" evidence="1">
    <location>
        <begin position="337"/>
        <end position="358"/>
    </location>
</feature>
<keyword evidence="3" id="KW-1185">Reference proteome</keyword>
<proteinExistence type="predicted"/>
<name>A0A5K4FC06_SCHMA</name>
<dbReference type="InterPro" id="IPR028002">
    <property type="entry name" value="Myb_DNA-bind_5"/>
</dbReference>
<evidence type="ECO:0000259" key="2">
    <source>
        <dbReference type="Pfam" id="PF13873"/>
    </source>
</evidence>
<dbReference type="Pfam" id="PF13873">
    <property type="entry name" value="Myb_DNA-bind_5"/>
    <property type="match status" value="1"/>
</dbReference>
<feature type="compositionally biased region" description="Polar residues" evidence="1">
    <location>
        <begin position="606"/>
        <end position="621"/>
    </location>
</feature>